<evidence type="ECO:0000313" key="2">
    <source>
        <dbReference type="EMBL" id="WED41823.1"/>
    </source>
</evidence>
<reference evidence="2 3" key="1">
    <citation type="submission" date="2023-02" db="EMBL/GenBank/DDBJ databases">
        <title>Genome Sequence of L. cardiaca H63T.</title>
        <authorList>
            <person name="Lopez A.E."/>
            <person name="Cianciotto N.P."/>
        </authorList>
    </citation>
    <scope>NUCLEOTIDE SEQUENCE [LARGE SCALE GENOMIC DNA]</scope>
    <source>
        <strain evidence="2 3">H63</strain>
    </source>
</reference>
<organism evidence="2 3">
    <name type="scientific">Legionella cardiaca</name>
    <dbReference type="NCBI Taxonomy" id="1071983"/>
    <lineage>
        <taxon>Bacteria</taxon>
        <taxon>Pseudomonadati</taxon>
        <taxon>Pseudomonadota</taxon>
        <taxon>Gammaproteobacteria</taxon>
        <taxon>Legionellales</taxon>
        <taxon>Legionellaceae</taxon>
        <taxon>Legionella</taxon>
    </lineage>
</organism>
<sequence length="565" mass="64729">MGIRFLLAIIIFYIAQFSFAATSNPKLEAPLFTNLGSTHFPIATKVSLTQRFFDQGLVLYYGFEWGEAIRSFKEAVRLDPQCGICYWGLALVLGSKNNAPMSGTEYEEAKNAIEKAISLDNYVTPIERAYIKALATRFKHQPNKALQIPLASIFSCHETDNVYDKSSPQELLAYSQAMERLIKDYPKDSHAKALYAWALIEVIEWNFWDIQGKINPVTPKIISVLKEALETDKLHVGANHYYIHVIETSPKPEEALDNANLLRTLVPGSEHLVHMPTHIYLLTGRYHEGTESNLQAIAAFDAYNKACHEQGFKPEINYLYFHNYDFLRTTATMEGRRSLALSAAKSMIKEPFPTWLAHQPSLQWFIPISYYVKARFGMWEELLNENKPPAQYQYALGMWHYTQGMAFIHLDKQKEAANELHQLNKIIQAGPSEQTLQEKGIQLLKIARTVLQASIANAHKEKQSTLSYLQIAVNLQQNMRYHEPPDWYFPAKEMLADAYLKWGDPKEAIRLYQQDLKQYPQNGWALYGLAKALKQLGKTAEAAQVYEEFKRAWKYSDIPIPVSLF</sequence>
<accession>A0ABY8AMB1</accession>
<gene>
    <name evidence="2" type="ORF">PXX05_07715</name>
</gene>
<proteinExistence type="predicted"/>
<dbReference type="Gene3D" id="1.25.40.10">
    <property type="entry name" value="Tetratricopeptide repeat domain"/>
    <property type="match status" value="2"/>
</dbReference>
<feature type="repeat" description="TPR" evidence="1">
    <location>
        <begin position="489"/>
        <end position="522"/>
    </location>
</feature>
<keyword evidence="3" id="KW-1185">Reference proteome</keyword>
<name>A0ABY8AMB1_9GAMM</name>
<dbReference type="Pfam" id="PF13432">
    <property type="entry name" value="TPR_16"/>
    <property type="match status" value="1"/>
</dbReference>
<protein>
    <submittedName>
        <fullName evidence="2">Tetratricopeptide repeat protein</fullName>
    </submittedName>
</protein>
<dbReference type="SUPFAM" id="SSF48452">
    <property type="entry name" value="TPR-like"/>
    <property type="match status" value="2"/>
</dbReference>
<evidence type="ECO:0000313" key="3">
    <source>
        <dbReference type="Proteomes" id="UP001222087"/>
    </source>
</evidence>
<dbReference type="InterPro" id="IPR011990">
    <property type="entry name" value="TPR-like_helical_dom_sf"/>
</dbReference>
<dbReference type="PROSITE" id="PS50005">
    <property type="entry name" value="TPR"/>
    <property type="match status" value="2"/>
</dbReference>
<dbReference type="SMART" id="SM00028">
    <property type="entry name" value="TPR"/>
    <property type="match status" value="3"/>
</dbReference>
<dbReference type="InterPro" id="IPR019734">
    <property type="entry name" value="TPR_rpt"/>
</dbReference>
<keyword evidence="1" id="KW-0802">TPR repeat</keyword>
<dbReference type="RefSeq" id="WP_275087649.1">
    <property type="nucleotide sequence ID" value="NZ_CP119078.1"/>
</dbReference>
<dbReference type="EMBL" id="CP119078">
    <property type="protein sequence ID" value="WED41823.1"/>
    <property type="molecule type" value="Genomic_DNA"/>
</dbReference>
<dbReference type="Proteomes" id="UP001222087">
    <property type="component" value="Chromosome"/>
</dbReference>
<feature type="repeat" description="TPR" evidence="1">
    <location>
        <begin position="49"/>
        <end position="82"/>
    </location>
</feature>
<evidence type="ECO:0000256" key="1">
    <source>
        <dbReference type="PROSITE-ProRule" id="PRU00339"/>
    </source>
</evidence>
<dbReference type="PANTHER" id="PTHR45588:SF1">
    <property type="entry name" value="WW DOMAIN-CONTAINING PROTEIN"/>
    <property type="match status" value="1"/>
</dbReference>
<dbReference type="PANTHER" id="PTHR45588">
    <property type="entry name" value="TPR DOMAIN-CONTAINING PROTEIN"/>
    <property type="match status" value="1"/>
</dbReference>